<feature type="non-terminal residue" evidence="2">
    <location>
        <position position="1"/>
    </location>
</feature>
<keyword evidence="3" id="KW-1185">Reference proteome</keyword>
<name>A0ABD3R7K2_9STRA</name>
<evidence type="ECO:0000256" key="1">
    <source>
        <dbReference type="SAM" id="Phobius"/>
    </source>
</evidence>
<keyword evidence="1" id="KW-0812">Transmembrane</keyword>
<reference evidence="2 3" key="1">
    <citation type="submission" date="2024-10" db="EMBL/GenBank/DDBJ databases">
        <title>Updated reference genomes for cyclostephanoid diatoms.</title>
        <authorList>
            <person name="Roberts W.R."/>
            <person name="Alverson A.J."/>
        </authorList>
    </citation>
    <scope>NUCLEOTIDE SEQUENCE [LARGE SCALE GENOMIC DNA]</scope>
    <source>
        <strain evidence="2 3">AJA228-03</strain>
    </source>
</reference>
<gene>
    <name evidence="2" type="ORF">ACHAXA_011350</name>
</gene>
<feature type="transmembrane region" description="Helical" evidence="1">
    <location>
        <begin position="278"/>
        <end position="295"/>
    </location>
</feature>
<accession>A0ABD3R7K2</accession>
<dbReference type="EMBL" id="JALLPB020000455">
    <property type="protein sequence ID" value="KAL3808955.1"/>
    <property type="molecule type" value="Genomic_DNA"/>
</dbReference>
<sequence length="339" mass="35635">AATTAAHAAASNHDVSPTSDVSYHPSSIANDALMILALTLAASSSDGICMAIGRVWSIIIERDASRCERDMGVMEFHMDKSMAKARLVDALMGPGGAGMLKIDAVSLADTLVGYPDLFVSALLGGGIICAEEGGGVGVGMGSAEEEYHGINDDVAYAGAGGEGGGHRRYRYSSMDSGRGTVRNGPSTHFHEYPPWCDDDVARDYPHVTPAQQRAATARTGIVSDEGGRCTEAMRTTSLFVVSSLIPSLAFYCAIVVLDRDRRHGVGTDARHCGSALPALASLCATAIAMFGLGAWKSRFFPSNWFSFASMNVGVLAICVFVAYSVGYMCHIAMNARGSE</sequence>
<proteinExistence type="predicted"/>
<feature type="transmembrane region" description="Helical" evidence="1">
    <location>
        <begin position="238"/>
        <end position="257"/>
    </location>
</feature>
<organism evidence="2 3">
    <name type="scientific">Cyclostephanos tholiformis</name>
    <dbReference type="NCBI Taxonomy" id="382380"/>
    <lineage>
        <taxon>Eukaryota</taxon>
        <taxon>Sar</taxon>
        <taxon>Stramenopiles</taxon>
        <taxon>Ochrophyta</taxon>
        <taxon>Bacillariophyta</taxon>
        <taxon>Coscinodiscophyceae</taxon>
        <taxon>Thalassiosirophycidae</taxon>
        <taxon>Stephanodiscales</taxon>
        <taxon>Stephanodiscaceae</taxon>
        <taxon>Cyclostephanos</taxon>
    </lineage>
</organism>
<keyword evidence="1" id="KW-0472">Membrane</keyword>
<evidence type="ECO:0000313" key="3">
    <source>
        <dbReference type="Proteomes" id="UP001530377"/>
    </source>
</evidence>
<dbReference type="Proteomes" id="UP001530377">
    <property type="component" value="Unassembled WGS sequence"/>
</dbReference>
<comment type="caution">
    <text evidence="2">The sequence shown here is derived from an EMBL/GenBank/DDBJ whole genome shotgun (WGS) entry which is preliminary data.</text>
</comment>
<keyword evidence="1" id="KW-1133">Transmembrane helix</keyword>
<feature type="transmembrane region" description="Helical" evidence="1">
    <location>
        <begin position="307"/>
        <end position="329"/>
    </location>
</feature>
<evidence type="ECO:0000313" key="2">
    <source>
        <dbReference type="EMBL" id="KAL3808955.1"/>
    </source>
</evidence>
<dbReference type="AlphaFoldDB" id="A0ABD3R7K2"/>
<protein>
    <submittedName>
        <fullName evidence="2">Uncharacterized protein</fullName>
    </submittedName>
</protein>